<evidence type="ECO:0000256" key="10">
    <source>
        <dbReference type="ARBA" id="ARBA00023065"/>
    </source>
</evidence>
<accession>B8D250</accession>
<keyword evidence="7" id="KW-1003">Cell membrane</keyword>
<organism evidence="14 15">
    <name type="scientific">Halothermothrix orenii (strain H 168 / OCM 544 / DSM 9562)</name>
    <dbReference type="NCBI Taxonomy" id="373903"/>
    <lineage>
        <taxon>Bacteria</taxon>
        <taxon>Bacillati</taxon>
        <taxon>Bacillota</taxon>
        <taxon>Clostridia</taxon>
        <taxon>Halanaerobiales</taxon>
        <taxon>Halothermotrichaceae</taxon>
        <taxon>Halothermothrix</taxon>
    </lineage>
</organism>
<comment type="similarity">
    <text evidence="3">Belongs to the multi antimicrobial extrusion (MATE) (TC 2.A.66.1) family.</text>
</comment>
<dbReference type="PANTHER" id="PTHR43298:SF2">
    <property type="entry name" value="FMN_FAD EXPORTER YEEO-RELATED"/>
    <property type="match status" value="1"/>
</dbReference>
<dbReference type="InterPro" id="IPR048279">
    <property type="entry name" value="MdtK-like"/>
</dbReference>
<evidence type="ECO:0000256" key="8">
    <source>
        <dbReference type="ARBA" id="ARBA00022692"/>
    </source>
</evidence>
<keyword evidence="5" id="KW-0813">Transport</keyword>
<dbReference type="eggNOG" id="COG0534">
    <property type="taxonomic scope" value="Bacteria"/>
</dbReference>
<gene>
    <name evidence="14" type="ordered locus">Hore_05190</name>
</gene>
<keyword evidence="6" id="KW-0050">Antiport</keyword>
<evidence type="ECO:0000313" key="15">
    <source>
        <dbReference type="Proteomes" id="UP000000719"/>
    </source>
</evidence>
<evidence type="ECO:0000256" key="5">
    <source>
        <dbReference type="ARBA" id="ARBA00022448"/>
    </source>
</evidence>
<dbReference type="InterPro" id="IPR002528">
    <property type="entry name" value="MATE_fam"/>
</dbReference>
<evidence type="ECO:0000313" key="14">
    <source>
        <dbReference type="EMBL" id="ACL69277.1"/>
    </source>
</evidence>
<keyword evidence="11 13" id="KW-0472">Membrane</keyword>
<evidence type="ECO:0000256" key="4">
    <source>
        <dbReference type="ARBA" id="ARBA00020268"/>
    </source>
</evidence>
<keyword evidence="10" id="KW-0406">Ion transport</keyword>
<dbReference type="GO" id="GO:0015297">
    <property type="term" value="F:antiporter activity"/>
    <property type="evidence" value="ECO:0007669"/>
    <property type="project" value="UniProtKB-KW"/>
</dbReference>
<dbReference type="Pfam" id="PF01554">
    <property type="entry name" value="MatE"/>
    <property type="match status" value="2"/>
</dbReference>
<evidence type="ECO:0000256" key="6">
    <source>
        <dbReference type="ARBA" id="ARBA00022449"/>
    </source>
</evidence>
<feature type="transmembrane region" description="Helical" evidence="13">
    <location>
        <begin position="139"/>
        <end position="159"/>
    </location>
</feature>
<dbReference type="PANTHER" id="PTHR43298">
    <property type="entry name" value="MULTIDRUG RESISTANCE PROTEIN NORM-RELATED"/>
    <property type="match status" value="1"/>
</dbReference>
<dbReference type="HOGENOM" id="CLU_012893_5_3_9"/>
<feature type="transmembrane region" description="Helical" evidence="13">
    <location>
        <begin position="12"/>
        <end position="33"/>
    </location>
</feature>
<feature type="transmembrane region" description="Helical" evidence="13">
    <location>
        <begin position="324"/>
        <end position="345"/>
    </location>
</feature>
<dbReference type="AlphaFoldDB" id="B8D250"/>
<dbReference type="NCBIfam" id="TIGR00797">
    <property type="entry name" value="matE"/>
    <property type="match status" value="1"/>
</dbReference>
<dbReference type="GO" id="GO:0006811">
    <property type="term" value="P:monoatomic ion transport"/>
    <property type="evidence" value="ECO:0007669"/>
    <property type="project" value="UniProtKB-KW"/>
</dbReference>
<feature type="transmembrane region" description="Helical" evidence="13">
    <location>
        <begin position="365"/>
        <end position="386"/>
    </location>
</feature>
<protein>
    <recommendedName>
        <fullName evidence="4">Probable multidrug resistance protein NorM</fullName>
    </recommendedName>
    <alternativeName>
        <fullName evidence="12">Multidrug-efflux transporter</fullName>
    </alternativeName>
</protein>
<keyword evidence="9 13" id="KW-1133">Transmembrane helix</keyword>
<feature type="transmembrane region" description="Helical" evidence="13">
    <location>
        <begin position="291"/>
        <end position="312"/>
    </location>
</feature>
<dbReference type="STRING" id="373903.Hore_05190"/>
<comment type="subcellular location">
    <subcellularLocation>
        <location evidence="2">Cell membrane</location>
        <topology evidence="2">Multi-pass membrane protein</topology>
    </subcellularLocation>
</comment>
<feature type="transmembrane region" description="Helical" evidence="13">
    <location>
        <begin position="201"/>
        <end position="223"/>
    </location>
</feature>
<evidence type="ECO:0000256" key="1">
    <source>
        <dbReference type="ARBA" id="ARBA00003408"/>
    </source>
</evidence>
<dbReference type="PIRSF" id="PIRSF006603">
    <property type="entry name" value="DinF"/>
    <property type="match status" value="1"/>
</dbReference>
<dbReference type="InterPro" id="IPR050222">
    <property type="entry name" value="MATE_MdtK"/>
</dbReference>
<proteinExistence type="inferred from homology"/>
<evidence type="ECO:0000256" key="11">
    <source>
        <dbReference type="ARBA" id="ARBA00023136"/>
    </source>
</evidence>
<evidence type="ECO:0000256" key="13">
    <source>
        <dbReference type="SAM" id="Phobius"/>
    </source>
</evidence>
<evidence type="ECO:0000256" key="9">
    <source>
        <dbReference type="ARBA" id="ARBA00022989"/>
    </source>
</evidence>
<feature type="transmembrane region" description="Helical" evidence="13">
    <location>
        <begin position="424"/>
        <end position="444"/>
    </location>
</feature>
<dbReference type="GO" id="GO:0042910">
    <property type="term" value="F:xenobiotic transmembrane transporter activity"/>
    <property type="evidence" value="ECO:0007669"/>
    <property type="project" value="InterPro"/>
</dbReference>
<evidence type="ECO:0000256" key="3">
    <source>
        <dbReference type="ARBA" id="ARBA00010199"/>
    </source>
</evidence>
<dbReference type="EMBL" id="CP001098">
    <property type="protein sequence ID" value="ACL69277.1"/>
    <property type="molecule type" value="Genomic_DNA"/>
</dbReference>
<feature type="transmembrane region" description="Helical" evidence="13">
    <location>
        <begin position="53"/>
        <end position="76"/>
    </location>
</feature>
<name>B8D250_HALOH</name>
<feature type="transmembrane region" description="Helical" evidence="13">
    <location>
        <begin position="171"/>
        <end position="195"/>
    </location>
</feature>
<evidence type="ECO:0000256" key="7">
    <source>
        <dbReference type="ARBA" id="ARBA00022475"/>
    </source>
</evidence>
<reference evidence="14 15" key="1">
    <citation type="journal article" date="2009" name="PLoS ONE">
        <title>Genome analysis of the anaerobic thermohalophilic bacterium Halothermothrix orenii.</title>
        <authorList>
            <person name="Mavromatis K."/>
            <person name="Ivanova N."/>
            <person name="Anderson I."/>
            <person name="Lykidis A."/>
            <person name="Hooper S.D."/>
            <person name="Sun H."/>
            <person name="Kunin V."/>
            <person name="Lapidus A."/>
            <person name="Hugenholtz P."/>
            <person name="Patel B."/>
            <person name="Kyrpides N.C."/>
        </authorList>
    </citation>
    <scope>NUCLEOTIDE SEQUENCE [LARGE SCALE GENOMIC DNA]</scope>
    <source>
        <strain evidence="15">H 168 / OCM 544 / DSM 9562</strain>
    </source>
</reference>
<dbReference type="KEGG" id="hor:Hore_05190"/>
<dbReference type="RefSeq" id="WP_012635465.1">
    <property type="nucleotide sequence ID" value="NC_011899.1"/>
</dbReference>
<sequence length="454" mass="48866">MEHKKRDKFSYITEGPILGSLVKLALPIMLSQLMQTLYNPVDTIWVGRVGANAVAAISISFPVVMLMVALGAGLTIAGTALIAQHKGAGNQQEINKILGQLFSFIGSFSVIIAIVGYLLSRKMVVWMGADPSIVNDAAQYLKIIFSGIPFMFGFFIFSSTLRGIGDTLTPAVMMFSSVILNMVLDPLFIFGIWIFPELGVGGAALATILSRGIVAIWALFMLLGGNKGLKLIKVNMIPDFSIIKKIIKIGIPSSVEQSMISLGQLFMTKLVASFGTMTLAAYGIVNRVVSLPVILAFGVAAAATTMVGQNVGAEKKERAEKTALVSNLTIFISLTVIGFLMMVKPALVISVFNKAPEVLKYGSDYLNIIALTFGFTGIMIVSNGIFKGAGRTVPPMVISIISQWGFRLWLGFYLSRDLGLEQAGLWWAIAIANIGGAVIGVTWLKLTDWSTGRY</sequence>
<evidence type="ECO:0000256" key="2">
    <source>
        <dbReference type="ARBA" id="ARBA00004651"/>
    </source>
</evidence>
<feature type="transmembrane region" description="Helical" evidence="13">
    <location>
        <begin position="97"/>
        <end position="119"/>
    </location>
</feature>
<comment type="function">
    <text evidence="1">Multidrug efflux pump.</text>
</comment>
<evidence type="ECO:0000256" key="12">
    <source>
        <dbReference type="ARBA" id="ARBA00031636"/>
    </source>
</evidence>
<keyword evidence="8 13" id="KW-0812">Transmembrane</keyword>
<keyword evidence="15" id="KW-1185">Reference proteome</keyword>
<dbReference type="GO" id="GO:0005886">
    <property type="term" value="C:plasma membrane"/>
    <property type="evidence" value="ECO:0007669"/>
    <property type="project" value="UniProtKB-SubCell"/>
</dbReference>
<dbReference type="Proteomes" id="UP000000719">
    <property type="component" value="Chromosome"/>
</dbReference>
<dbReference type="CDD" id="cd13142">
    <property type="entry name" value="MATE_like_12"/>
    <property type="match status" value="1"/>
</dbReference>